<keyword evidence="3" id="KW-1185">Reference proteome</keyword>
<evidence type="ECO:0000313" key="2">
    <source>
        <dbReference type="EMBL" id="CAD7700405.1"/>
    </source>
</evidence>
<comment type="caution">
    <text evidence="2">The sequence shown here is derived from an EMBL/GenBank/DDBJ whole genome shotgun (WGS) entry which is preliminary data.</text>
</comment>
<protein>
    <submittedName>
        <fullName evidence="2">Uncharacterized protein</fullName>
    </submittedName>
</protein>
<accession>A0A8S1IZ03</accession>
<keyword evidence="1" id="KW-0732">Signal</keyword>
<proteinExistence type="predicted"/>
<dbReference type="Proteomes" id="UP000708148">
    <property type="component" value="Unassembled WGS sequence"/>
</dbReference>
<gene>
    <name evidence="2" type="ORF">OSTQU699_LOCUS5764</name>
</gene>
<organism evidence="2 3">
    <name type="scientific">Ostreobium quekettii</name>
    <dbReference type="NCBI Taxonomy" id="121088"/>
    <lineage>
        <taxon>Eukaryota</taxon>
        <taxon>Viridiplantae</taxon>
        <taxon>Chlorophyta</taxon>
        <taxon>core chlorophytes</taxon>
        <taxon>Ulvophyceae</taxon>
        <taxon>TCBD clade</taxon>
        <taxon>Bryopsidales</taxon>
        <taxon>Ostreobineae</taxon>
        <taxon>Ostreobiaceae</taxon>
        <taxon>Ostreobium</taxon>
    </lineage>
</organism>
<reference evidence="2" key="1">
    <citation type="submission" date="2020-12" db="EMBL/GenBank/DDBJ databases">
        <authorList>
            <person name="Iha C."/>
        </authorList>
    </citation>
    <scope>NUCLEOTIDE SEQUENCE</scope>
</reference>
<dbReference type="EMBL" id="CAJHUC010001253">
    <property type="protein sequence ID" value="CAD7700405.1"/>
    <property type="molecule type" value="Genomic_DNA"/>
</dbReference>
<feature type="signal peptide" evidence="1">
    <location>
        <begin position="1"/>
        <end position="29"/>
    </location>
</feature>
<feature type="chain" id="PRO_5035915828" evidence="1">
    <location>
        <begin position="30"/>
        <end position="314"/>
    </location>
</feature>
<evidence type="ECO:0000313" key="3">
    <source>
        <dbReference type="Proteomes" id="UP000708148"/>
    </source>
</evidence>
<sequence>MAAKGTRCALMSSLAVCFLALLFAQAAEGEANTGFWLDTNQAVDQQQRPCEYGDCMEELFVRKLQQDSDSAPACTWVAGECRVNTFGKVHDVDTANYILASVVCSNHVVDQADCQSNLHCLWYGSDCRQDYLFYLQDCVQQEWLTLYRALLCNQFTNQEKCEVIAGCNWNKGAGKCTEDFNEVAKDIGANSDLRDAFEKFSECQSKTECDDFCTPGEGGTCDYVPLSDPINWFIDPPPSQHCQVQLQLHRCFDSKSCDTPCEPHADGTCGMDFYGKDVIRLLHEDNAVLKKELLRAVNKCPKQKSEFECDAYGN</sequence>
<name>A0A8S1IZ03_9CHLO</name>
<evidence type="ECO:0000256" key="1">
    <source>
        <dbReference type="SAM" id="SignalP"/>
    </source>
</evidence>
<dbReference type="AlphaFoldDB" id="A0A8S1IZ03"/>